<reference evidence="6 7" key="1">
    <citation type="submission" date="2020-06" db="EMBL/GenBank/DDBJ databases">
        <authorList>
            <person name="Chanama M."/>
        </authorList>
    </citation>
    <scope>NUCLEOTIDE SEQUENCE [LARGE SCALE GENOMIC DNA]</scope>
    <source>
        <strain evidence="6 7">TBRC6557</strain>
    </source>
</reference>
<sequence length="546" mass="57132">MSAIGSADPEVRVSTGRLRGRTEDGVAVFRGVPFARPPVGALRLAAPVPAEPWDGVREAGAFGPPPPQSRLLGASRPSSADGADGDWLTLNVWSPDLGAARLPVMVWIHGGGYMYGWSGDPVFDGRVLARDGVVVITFNYRLSAEGFGHFPGAPANRGLLDQVAALRWVADNIAAFGGDPDRVTVFGESAGAGSVAALMAMPGAAGLFRGAIAQSVPGLFFSAELAADIAAAVAGELGLPPLAGDLARVSPERLIDAGDAVADRMGGCPRWGGAAYVRTPFAPVVDGEVLPAAPLQPSADGAARDVDLVVGHTRDEYRLFMAVGGDLGQITAEQAATALRELAPDPEAYRAAHPGAGEERLYELVHSDWLFRMPSLRLAEAHRRRGRVHLYELTWPAPGMGGVLGACHGLGLPLTFGNLTAGAAGLLIGQDPPPAAAELSARIRAAWTAFAATGDPGWPAYEPRHRHTWVIDAEPRVTAYPEETSRALWARHGFEPLTPLHPLTHERAAPGGSAMSRRTSHALVGRAPTQLDQEGRDARPGISSVG</sequence>
<dbReference type="EC" id="3.1.1.-" evidence="3"/>
<evidence type="ECO:0000256" key="3">
    <source>
        <dbReference type="RuleBase" id="RU361235"/>
    </source>
</evidence>
<dbReference type="EMBL" id="JABWGO010000001">
    <property type="protein sequence ID" value="NUW40200.1"/>
    <property type="molecule type" value="Genomic_DNA"/>
</dbReference>
<evidence type="ECO:0000313" key="7">
    <source>
        <dbReference type="Proteomes" id="UP000546126"/>
    </source>
</evidence>
<protein>
    <recommendedName>
        <fullName evidence="3">Carboxylic ester hydrolase</fullName>
        <ecNumber evidence="3">3.1.1.-</ecNumber>
    </recommendedName>
</protein>
<gene>
    <name evidence="6" type="ORF">HT134_08640</name>
</gene>
<dbReference type="GO" id="GO:0016787">
    <property type="term" value="F:hydrolase activity"/>
    <property type="evidence" value="ECO:0007669"/>
    <property type="project" value="UniProtKB-KW"/>
</dbReference>
<evidence type="ECO:0000256" key="1">
    <source>
        <dbReference type="ARBA" id="ARBA00005964"/>
    </source>
</evidence>
<dbReference type="InterPro" id="IPR002018">
    <property type="entry name" value="CarbesteraseB"/>
</dbReference>
<dbReference type="PANTHER" id="PTHR11559">
    <property type="entry name" value="CARBOXYLESTERASE"/>
    <property type="match status" value="1"/>
</dbReference>
<dbReference type="InterPro" id="IPR019826">
    <property type="entry name" value="Carboxylesterase_B_AS"/>
</dbReference>
<proteinExistence type="inferred from homology"/>
<evidence type="ECO:0000313" key="6">
    <source>
        <dbReference type="EMBL" id="NUW40200.1"/>
    </source>
</evidence>
<dbReference type="Proteomes" id="UP000546126">
    <property type="component" value="Unassembled WGS sequence"/>
</dbReference>
<evidence type="ECO:0000259" key="5">
    <source>
        <dbReference type="Pfam" id="PF00135"/>
    </source>
</evidence>
<feature type="region of interest" description="Disordered" evidence="4">
    <location>
        <begin position="502"/>
        <end position="546"/>
    </location>
</feature>
<dbReference type="PROSITE" id="PS00122">
    <property type="entry name" value="CARBOXYLESTERASE_B_1"/>
    <property type="match status" value="1"/>
</dbReference>
<dbReference type="InterPro" id="IPR050309">
    <property type="entry name" value="Type-B_Carboxylest/Lipase"/>
</dbReference>
<dbReference type="Gene3D" id="3.40.50.1820">
    <property type="entry name" value="alpha/beta hydrolase"/>
    <property type="match status" value="1"/>
</dbReference>
<feature type="domain" description="Carboxylesterase type B" evidence="5">
    <location>
        <begin position="8"/>
        <end position="487"/>
    </location>
</feature>
<organism evidence="6 7">
    <name type="scientific">Nonomuraea rhodomycinica</name>
    <dbReference type="NCBI Taxonomy" id="1712872"/>
    <lineage>
        <taxon>Bacteria</taxon>
        <taxon>Bacillati</taxon>
        <taxon>Actinomycetota</taxon>
        <taxon>Actinomycetes</taxon>
        <taxon>Streptosporangiales</taxon>
        <taxon>Streptosporangiaceae</taxon>
        <taxon>Nonomuraea</taxon>
    </lineage>
</organism>
<dbReference type="AlphaFoldDB" id="A0A7Y6IL84"/>
<comment type="similarity">
    <text evidence="1 3">Belongs to the type-B carboxylesterase/lipase family.</text>
</comment>
<dbReference type="InterPro" id="IPR029058">
    <property type="entry name" value="AB_hydrolase_fold"/>
</dbReference>
<name>A0A7Y6IL84_9ACTN</name>
<evidence type="ECO:0000256" key="4">
    <source>
        <dbReference type="SAM" id="MobiDB-lite"/>
    </source>
</evidence>
<keyword evidence="7" id="KW-1185">Reference proteome</keyword>
<keyword evidence="2 3" id="KW-0378">Hydrolase</keyword>
<accession>A0A7Y6IL84</accession>
<comment type="caution">
    <text evidence="6">The sequence shown here is derived from an EMBL/GenBank/DDBJ whole genome shotgun (WGS) entry which is preliminary data.</text>
</comment>
<dbReference type="RefSeq" id="WP_175599614.1">
    <property type="nucleotide sequence ID" value="NZ_JABWGO010000001.1"/>
</dbReference>
<dbReference type="Pfam" id="PF00135">
    <property type="entry name" value="COesterase"/>
    <property type="match status" value="1"/>
</dbReference>
<dbReference type="SUPFAM" id="SSF53474">
    <property type="entry name" value="alpha/beta-Hydrolases"/>
    <property type="match status" value="1"/>
</dbReference>
<feature type="region of interest" description="Disordered" evidence="4">
    <location>
        <begin position="59"/>
        <end position="80"/>
    </location>
</feature>
<evidence type="ECO:0000256" key="2">
    <source>
        <dbReference type="ARBA" id="ARBA00022801"/>
    </source>
</evidence>